<dbReference type="CDD" id="cd05013">
    <property type="entry name" value="SIS_RpiR"/>
    <property type="match status" value="1"/>
</dbReference>
<proteinExistence type="predicted"/>
<reference evidence="6" key="1">
    <citation type="submission" date="2020-11" db="EMBL/GenBank/DDBJ databases">
        <title>Sequencing the genomes of 1000 actinobacteria strains.</title>
        <authorList>
            <person name="Klenk H.-P."/>
        </authorList>
    </citation>
    <scope>NUCLEOTIDE SEQUENCE</scope>
    <source>
        <strain evidence="6">DSM 45356</strain>
    </source>
</reference>
<sequence>MMDSSPTGGTSLLTIIENALPRLPDGLRAIGRTILADPDTAVTLTVASLGLRSSTSPAAVTRFCQAIGLAGFHDLRLRLAREIGHETARRWHIDVGFDITPDDDLAHAVAMVTQAGLASVQRTTDKLDHPTAESAARSLATARRIDLYAIGTSALAATEMQLRLHGIGRPAWVHPDGRRAAISAALLGHGDTAIGICHSGDTPEIVSALRLARRNGATTVAITNEPHSALATAAQHTLTTFVYGTTFRHGEQAASHAQLLLLDCLYVRVAQLTHAHAADCLDPTAANRDQHRTPGAAGDTSPVATDCGESWAC</sequence>
<dbReference type="Gene3D" id="3.40.50.10490">
    <property type="entry name" value="Glucose-6-phosphate isomerase like protein, domain 1"/>
    <property type="match status" value="1"/>
</dbReference>
<accession>A0A8J7GM67</accession>
<dbReference type="GO" id="GO:0003700">
    <property type="term" value="F:DNA-binding transcription factor activity"/>
    <property type="evidence" value="ECO:0007669"/>
    <property type="project" value="InterPro"/>
</dbReference>
<dbReference type="InterPro" id="IPR036388">
    <property type="entry name" value="WH-like_DNA-bd_sf"/>
</dbReference>
<evidence type="ECO:0000256" key="3">
    <source>
        <dbReference type="ARBA" id="ARBA00023163"/>
    </source>
</evidence>
<protein>
    <submittedName>
        <fullName evidence="6">DNA-binding MurR/RpiR family transcriptional regulator</fullName>
    </submittedName>
</protein>
<name>A0A8J7GM67_9ACTN</name>
<dbReference type="Pfam" id="PF01380">
    <property type="entry name" value="SIS"/>
    <property type="match status" value="1"/>
</dbReference>
<keyword evidence="1" id="KW-0805">Transcription regulation</keyword>
<organism evidence="6 7">
    <name type="scientific">Longispora fulva</name>
    <dbReference type="NCBI Taxonomy" id="619741"/>
    <lineage>
        <taxon>Bacteria</taxon>
        <taxon>Bacillati</taxon>
        <taxon>Actinomycetota</taxon>
        <taxon>Actinomycetes</taxon>
        <taxon>Micromonosporales</taxon>
        <taxon>Micromonosporaceae</taxon>
        <taxon>Longispora</taxon>
    </lineage>
</organism>
<feature type="domain" description="SIS" evidence="5">
    <location>
        <begin position="135"/>
        <end position="275"/>
    </location>
</feature>
<dbReference type="Gene3D" id="1.10.10.10">
    <property type="entry name" value="Winged helix-like DNA-binding domain superfamily/Winged helix DNA-binding domain"/>
    <property type="match status" value="1"/>
</dbReference>
<evidence type="ECO:0000259" key="5">
    <source>
        <dbReference type="PROSITE" id="PS51464"/>
    </source>
</evidence>
<dbReference type="InterPro" id="IPR009057">
    <property type="entry name" value="Homeodomain-like_sf"/>
</dbReference>
<evidence type="ECO:0000259" key="4">
    <source>
        <dbReference type="PROSITE" id="PS51071"/>
    </source>
</evidence>
<dbReference type="AlphaFoldDB" id="A0A8J7GM67"/>
<dbReference type="EMBL" id="JADOUF010000001">
    <property type="protein sequence ID" value="MBG6134128.1"/>
    <property type="molecule type" value="Genomic_DNA"/>
</dbReference>
<evidence type="ECO:0000313" key="7">
    <source>
        <dbReference type="Proteomes" id="UP000622552"/>
    </source>
</evidence>
<dbReference type="GO" id="GO:1901135">
    <property type="term" value="P:carbohydrate derivative metabolic process"/>
    <property type="evidence" value="ECO:0007669"/>
    <property type="project" value="InterPro"/>
</dbReference>
<keyword evidence="2 6" id="KW-0238">DNA-binding</keyword>
<dbReference type="GO" id="GO:0097367">
    <property type="term" value="F:carbohydrate derivative binding"/>
    <property type="evidence" value="ECO:0007669"/>
    <property type="project" value="InterPro"/>
</dbReference>
<dbReference type="Proteomes" id="UP000622552">
    <property type="component" value="Unassembled WGS sequence"/>
</dbReference>
<dbReference type="PANTHER" id="PTHR30514">
    <property type="entry name" value="GLUCOKINASE"/>
    <property type="match status" value="1"/>
</dbReference>
<gene>
    <name evidence="6" type="ORF">IW245_000322</name>
</gene>
<dbReference type="InterPro" id="IPR000281">
    <property type="entry name" value="HTH_RpiR"/>
</dbReference>
<dbReference type="PROSITE" id="PS51464">
    <property type="entry name" value="SIS"/>
    <property type="match status" value="1"/>
</dbReference>
<dbReference type="SUPFAM" id="SSF46689">
    <property type="entry name" value="Homeodomain-like"/>
    <property type="match status" value="1"/>
</dbReference>
<dbReference type="InterPro" id="IPR047640">
    <property type="entry name" value="RpiR-like"/>
</dbReference>
<dbReference type="InterPro" id="IPR001347">
    <property type="entry name" value="SIS_dom"/>
</dbReference>
<feature type="domain" description="HTH rpiR-type" evidence="4">
    <location>
        <begin position="10"/>
        <end position="86"/>
    </location>
</feature>
<dbReference type="InterPro" id="IPR046348">
    <property type="entry name" value="SIS_dom_sf"/>
</dbReference>
<evidence type="ECO:0000313" key="6">
    <source>
        <dbReference type="EMBL" id="MBG6134128.1"/>
    </source>
</evidence>
<dbReference type="InterPro" id="IPR035472">
    <property type="entry name" value="RpiR-like_SIS"/>
</dbReference>
<comment type="caution">
    <text evidence="6">The sequence shown here is derived from an EMBL/GenBank/DDBJ whole genome shotgun (WGS) entry which is preliminary data.</text>
</comment>
<dbReference type="PROSITE" id="PS51071">
    <property type="entry name" value="HTH_RPIR"/>
    <property type="match status" value="1"/>
</dbReference>
<dbReference type="PANTHER" id="PTHR30514:SF1">
    <property type="entry name" value="HTH-TYPE TRANSCRIPTIONAL REGULATOR HEXR-RELATED"/>
    <property type="match status" value="1"/>
</dbReference>
<dbReference type="GO" id="GO:0003677">
    <property type="term" value="F:DNA binding"/>
    <property type="evidence" value="ECO:0007669"/>
    <property type="project" value="UniProtKB-KW"/>
</dbReference>
<dbReference type="SUPFAM" id="SSF53697">
    <property type="entry name" value="SIS domain"/>
    <property type="match status" value="1"/>
</dbReference>
<dbReference type="Pfam" id="PF01418">
    <property type="entry name" value="HTH_6"/>
    <property type="match status" value="1"/>
</dbReference>
<keyword evidence="3" id="KW-0804">Transcription</keyword>
<evidence type="ECO:0000256" key="2">
    <source>
        <dbReference type="ARBA" id="ARBA00023125"/>
    </source>
</evidence>
<evidence type="ECO:0000256" key="1">
    <source>
        <dbReference type="ARBA" id="ARBA00023015"/>
    </source>
</evidence>
<keyword evidence="7" id="KW-1185">Reference proteome</keyword>